<dbReference type="InterPro" id="IPR053302">
    <property type="entry name" value="CRAL-TRIO_domain"/>
</dbReference>
<dbReference type="Gene3D" id="3.40.525.10">
    <property type="entry name" value="CRAL-TRIO lipid binding domain"/>
    <property type="match status" value="1"/>
</dbReference>
<name>A0A6V7TWQ7_MELEN</name>
<reference evidence="2 3" key="1">
    <citation type="submission" date="2020-08" db="EMBL/GenBank/DDBJ databases">
        <authorList>
            <person name="Koutsovoulos G."/>
            <person name="Danchin GJ E."/>
        </authorList>
    </citation>
    <scope>NUCLEOTIDE SEQUENCE [LARGE SCALE GENOMIC DNA]</scope>
</reference>
<evidence type="ECO:0000259" key="1">
    <source>
        <dbReference type="PROSITE" id="PS50191"/>
    </source>
</evidence>
<dbReference type="AlphaFoldDB" id="A0A6V7TWQ7"/>
<dbReference type="SMART" id="SM00516">
    <property type="entry name" value="SEC14"/>
    <property type="match status" value="1"/>
</dbReference>
<dbReference type="PANTHER" id="PTHR47159:SF6">
    <property type="entry name" value="CRAL-TRIO DOMAIN-CONTAINING PROTEIN"/>
    <property type="match status" value="1"/>
</dbReference>
<dbReference type="PANTHER" id="PTHR47159">
    <property type="entry name" value="PROTEIN CBG07705-RELATED"/>
    <property type="match status" value="1"/>
</dbReference>
<evidence type="ECO:0000313" key="2">
    <source>
        <dbReference type="EMBL" id="CAD2135632.1"/>
    </source>
</evidence>
<organism evidence="2 3">
    <name type="scientific">Meloidogyne enterolobii</name>
    <name type="common">Root-knot nematode worm</name>
    <name type="synonym">Meloidogyne mayaguensis</name>
    <dbReference type="NCBI Taxonomy" id="390850"/>
    <lineage>
        <taxon>Eukaryota</taxon>
        <taxon>Metazoa</taxon>
        <taxon>Ecdysozoa</taxon>
        <taxon>Nematoda</taxon>
        <taxon>Chromadorea</taxon>
        <taxon>Rhabditida</taxon>
        <taxon>Tylenchina</taxon>
        <taxon>Tylenchomorpha</taxon>
        <taxon>Tylenchoidea</taxon>
        <taxon>Meloidogynidae</taxon>
        <taxon>Meloidogyninae</taxon>
        <taxon>Meloidogyne</taxon>
    </lineage>
</organism>
<dbReference type="PROSITE" id="PS50191">
    <property type="entry name" value="CRAL_TRIO"/>
    <property type="match status" value="1"/>
</dbReference>
<dbReference type="CDD" id="cd00170">
    <property type="entry name" value="SEC14"/>
    <property type="match status" value="1"/>
</dbReference>
<dbReference type="Proteomes" id="UP000580250">
    <property type="component" value="Unassembled WGS sequence"/>
</dbReference>
<dbReference type="InterPro" id="IPR001251">
    <property type="entry name" value="CRAL-TRIO_dom"/>
</dbReference>
<sequence>MSRTEQRLQLLELLGDKISEPERTDFNLDRWLEAYDENPQRAAEAYFEYFKNKKSLNLDRPEAYDDFYLKSDMINYYNIFAQSKPTSDWVNSFDNGIVFVEMGTKDSIKSSKSIRAGEFLQCFFRACEYFLKILLEYEQKCGKRSFGVAIFDMQNMSILQYVNPMAPINRIFEARVNVLMSYYSEVVKNIVIVNPPRVLNVLMKIISLILPAKVINRIHIAVQHSDIPKWISNDSIPVGYGGLKIIKDAEVPETGCNIQKELGNDDFRKDGAIWEKYGIDQKTVNYENCLITAGDSYLQILKAKKGQTLIFEYFANRNFEIIVEDEKGNYLLPRFKMCSPLLAEEGAVLIKENGKLNFELRNLSRMMKMKLRIALRLIN</sequence>
<dbReference type="Pfam" id="PF00650">
    <property type="entry name" value="CRAL_TRIO"/>
    <property type="match status" value="1"/>
</dbReference>
<gene>
    <name evidence="2" type="ORF">MENT_LOCUS4774</name>
</gene>
<proteinExistence type="predicted"/>
<comment type="caution">
    <text evidence="2">The sequence shown here is derived from an EMBL/GenBank/DDBJ whole genome shotgun (WGS) entry which is preliminary data.</text>
</comment>
<dbReference type="SUPFAM" id="SSF52087">
    <property type="entry name" value="CRAL/TRIO domain"/>
    <property type="match status" value="1"/>
</dbReference>
<dbReference type="InterPro" id="IPR036865">
    <property type="entry name" value="CRAL-TRIO_dom_sf"/>
</dbReference>
<evidence type="ECO:0000313" key="3">
    <source>
        <dbReference type="Proteomes" id="UP000580250"/>
    </source>
</evidence>
<accession>A0A6V7TWQ7</accession>
<dbReference type="EMBL" id="CAJEWN010000017">
    <property type="protein sequence ID" value="CAD2135632.1"/>
    <property type="molecule type" value="Genomic_DNA"/>
</dbReference>
<feature type="domain" description="CRAL-TRIO" evidence="1">
    <location>
        <begin position="97"/>
        <end position="248"/>
    </location>
</feature>
<protein>
    <recommendedName>
        <fullName evidence="1">CRAL-TRIO domain-containing protein</fullName>
    </recommendedName>
</protein>
<dbReference type="OrthoDB" id="1434354at2759"/>
<dbReference type="Gene3D" id="2.60.120.680">
    <property type="entry name" value="GOLD domain"/>
    <property type="match status" value="1"/>
</dbReference>